<evidence type="ECO:0000313" key="1">
    <source>
        <dbReference type="EMBL" id="KAJ7715989.1"/>
    </source>
</evidence>
<organism evidence="1 2">
    <name type="scientific">Mycena metata</name>
    <dbReference type="NCBI Taxonomy" id="1033252"/>
    <lineage>
        <taxon>Eukaryota</taxon>
        <taxon>Fungi</taxon>
        <taxon>Dikarya</taxon>
        <taxon>Basidiomycota</taxon>
        <taxon>Agaricomycotina</taxon>
        <taxon>Agaricomycetes</taxon>
        <taxon>Agaricomycetidae</taxon>
        <taxon>Agaricales</taxon>
        <taxon>Marasmiineae</taxon>
        <taxon>Mycenaceae</taxon>
        <taxon>Mycena</taxon>
    </lineage>
</organism>
<proteinExistence type="predicted"/>
<protein>
    <submittedName>
        <fullName evidence="1">Uncharacterized protein</fullName>
    </submittedName>
</protein>
<name>A0AAD7H9X1_9AGAR</name>
<evidence type="ECO:0000313" key="2">
    <source>
        <dbReference type="Proteomes" id="UP001215598"/>
    </source>
</evidence>
<gene>
    <name evidence="1" type="ORF">B0H16DRAFT_1477065</name>
</gene>
<dbReference type="EMBL" id="JARKIB010000299">
    <property type="protein sequence ID" value="KAJ7715989.1"/>
    <property type="molecule type" value="Genomic_DNA"/>
</dbReference>
<reference evidence="1" key="1">
    <citation type="submission" date="2023-03" db="EMBL/GenBank/DDBJ databases">
        <title>Massive genome expansion in bonnet fungi (Mycena s.s.) driven by repeated elements and novel gene families across ecological guilds.</title>
        <authorList>
            <consortium name="Lawrence Berkeley National Laboratory"/>
            <person name="Harder C.B."/>
            <person name="Miyauchi S."/>
            <person name="Viragh M."/>
            <person name="Kuo A."/>
            <person name="Thoen E."/>
            <person name="Andreopoulos B."/>
            <person name="Lu D."/>
            <person name="Skrede I."/>
            <person name="Drula E."/>
            <person name="Henrissat B."/>
            <person name="Morin E."/>
            <person name="Kohler A."/>
            <person name="Barry K."/>
            <person name="LaButti K."/>
            <person name="Morin E."/>
            <person name="Salamov A."/>
            <person name="Lipzen A."/>
            <person name="Mereny Z."/>
            <person name="Hegedus B."/>
            <person name="Baldrian P."/>
            <person name="Stursova M."/>
            <person name="Weitz H."/>
            <person name="Taylor A."/>
            <person name="Grigoriev I.V."/>
            <person name="Nagy L.G."/>
            <person name="Martin F."/>
            <person name="Kauserud H."/>
        </authorList>
    </citation>
    <scope>NUCLEOTIDE SEQUENCE</scope>
    <source>
        <strain evidence="1">CBHHK182m</strain>
    </source>
</reference>
<dbReference type="Proteomes" id="UP001215598">
    <property type="component" value="Unassembled WGS sequence"/>
</dbReference>
<sequence>MVILLKMELPGAQFCFTKTGPTSANLRLVQQFSHTKYDFVLRRLGTFQETYAWFSNFRTQSMILFRGGWEHSRKPTTASAIFPPPLQFSHTKHDFVPRRLGTLQQIFAWFSNFPTQSWAHSRKPTTASAIFPPPLQFSHTKRDFVPRRLGTLQQILAWFSNFRTQIMILFHGGWAHSRKPTPALTGHILANLRLLQQSSPHLSNFHTQSMILFREGWAHPGKSSPGSAIFPHKVWFCSAEAGHIPANLRLLQQSSAHLSNFHTRSMILFRKGWAHSSKSSPASAIFPPPLQFSHTKHDFVPRRLGTFQETYDCFSNLPPTSPIFTHKALGTLQQILVWFSNFRIQIMILFRGGWAHSRKPTPASTGHIPANLRLLQQSSPHLSNFHTQSMILFREDWAHSRKPTTASAIFPPPLQFSHTKHDFVPRRLGTFQEIFAWFSNFRTQIMILFRGGWAHSSKPTTASAIFPPLLQFLHTKHDFVPRRLGTLQQILVWFSNFRIQIMILFRGGWAHSRKPTPASVIFPPPLQFSHTKHDFVPRRLGTLQQILVWFSNFRIQIMILFRGGWAHSRKPTPASVIFPPPLQFSHTKHDFVPRRLGTFQQTYDCFSNLPPTSPIFTHKA</sequence>
<comment type="caution">
    <text evidence="1">The sequence shown here is derived from an EMBL/GenBank/DDBJ whole genome shotgun (WGS) entry which is preliminary data.</text>
</comment>
<accession>A0AAD7H9X1</accession>
<dbReference type="AlphaFoldDB" id="A0AAD7H9X1"/>
<keyword evidence="2" id="KW-1185">Reference proteome</keyword>